<accession>A0A1T2KTR4</accession>
<reference evidence="1 2" key="1">
    <citation type="submission" date="2016-11" db="EMBL/GenBank/DDBJ databases">
        <title>Mixed transmission modes and dynamic genome evolution in an obligate animal-bacterial symbiosis.</title>
        <authorList>
            <person name="Russell S.L."/>
            <person name="Corbett-Detig R.B."/>
            <person name="Cavanaugh C.M."/>
        </authorList>
    </citation>
    <scope>NUCLEOTIDE SEQUENCE [LARGE SCALE GENOMIC DNA]</scope>
    <source>
        <strain evidence="1">Se-Cadez</strain>
    </source>
</reference>
<dbReference type="AlphaFoldDB" id="A0A1T2KTR4"/>
<keyword evidence="2" id="KW-1185">Reference proteome</keyword>
<protein>
    <submittedName>
        <fullName evidence="1">Uncharacterized protein</fullName>
    </submittedName>
</protein>
<gene>
    <name evidence="1" type="ORF">BOW51_08800</name>
</gene>
<name>A0A1T2KTR4_9GAMM</name>
<evidence type="ECO:0000313" key="1">
    <source>
        <dbReference type="EMBL" id="OOZ36130.1"/>
    </source>
</evidence>
<proteinExistence type="predicted"/>
<sequence length="147" mass="15422">MKHSVPGARSNACCVSGVKSGGGGVASSQGGAVAGDCKTLRERYFKRCSDLGAHYSKLNCERHGYSGCALDSRSCFSVTVNNLFNDADCGSPGYRSCASEVMEAYLRCLKGCNEGAINRTLGESIDSSATRCRSSAESGGKTCQSRY</sequence>
<dbReference type="Proteomes" id="UP000190896">
    <property type="component" value="Unassembled WGS sequence"/>
</dbReference>
<evidence type="ECO:0000313" key="2">
    <source>
        <dbReference type="Proteomes" id="UP000190896"/>
    </source>
</evidence>
<dbReference type="EMBL" id="MPRJ01000054">
    <property type="protein sequence ID" value="OOZ36130.1"/>
    <property type="molecule type" value="Genomic_DNA"/>
</dbReference>
<organism evidence="1 2">
    <name type="scientific">Solemya velesiana gill symbiont</name>
    <dbReference type="NCBI Taxonomy" id="1918948"/>
    <lineage>
        <taxon>Bacteria</taxon>
        <taxon>Pseudomonadati</taxon>
        <taxon>Pseudomonadota</taxon>
        <taxon>Gammaproteobacteria</taxon>
        <taxon>sulfur-oxidizing symbionts</taxon>
    </lineage>
</organism>
<comment type="caution">
    <text evidence="1">The sequence shown here is derived from an EMBL/GenBank/DDBJ whole genome shotgun (WGS) entry which is preliminary data.</text>
</comment>